<dbReference type="PANTHER" id="PTHR34606">
    <property type="entry name" value="BON DOMAIN-CONTAINING PROTEIN"/>
    <property type="match status" value="1"/>
</dbReference>
<feature type="domain" description="BON" evidence="2">
    <location>
        <begin position="2"/>
        <end position="70"/>
    </location>
</feature>
<dbReference type="Pfam" id="PF04972">
    <property type="entry name" value="BON"/>
    <property type="match status" value="3"/>
</dbReference>
<name>A0ABX8WJZ0_9HYPH</name>
<feature type="domain" description="BON" evidence="2">
    <location>
        <begin position="148"/>
        <end position="215"/>
    </location>
</feature>
<dbReference type="PROSITE" id="PS50914">
    <property type="entry name" value="BON"/>
    <property type="match status" value="3"/>
</dbReference>
<dbReference type="RefSeq" id="WP_220306795.1">
    <property type="nucleotide sequence ID" value="NZ_CP080590.1"/>
</dbReference>
<dbReference type="InterPro" id="IPR014004">
    <property type="entry name" value="Transpt-assoc_nodulatn_dom_bac"/>
</dbReference>
<keyword evidence="1" id="KW-0732">Signal</keyword>
<gene>
    <name evidence="3" type="ORF">K1X15_07130</name>
</gene>
<dbReference type="InterPro" id="IPR051686">
    <property type="entry name" value="Lipoprotein_DolP"/>
</dbReference>
<protein>
    <submittedName>
        <fullName evidence="3">BON domain-containing protein</fullName>
    </submittedName>
</protein>
<evidence type="ECO:0000313" key="3">
    <source>
        <dbReference type="EMBL" id="QYO78316.1"/>
    </source>
</evidence>
<dbReference type="InterPro" id="IPR007055">
    <property type="entry name" value="BON_dom"/>
</dbReference>
<evidence type="ECO:0000259" key="2">
    <source>
        <dbReference type="PROSITE" id="PS50914"/>
    </source>
</evidence>
<evidence type="ECO:0000313" key="4">
    <source>
        <dbReference type="Proteomes" id="UP000825799"/>
    </source>
</evidence>
<reference evidence="3 4" key="1">
    <citation type="submission" date="2021-08" db="EMBL/GenBank/DDBJ databases">
        <title>Devosia salina sp. nov., isolated from the South China Sea sediment.</title>
        <authorList>
            <person name="Zhou Z."/>
        </authorList>
    </citation>
    <scope>NUCLEOTIDE SEQUENCE [LARGE SCALE GENOMIC DNA]</scope>
    <source>
        <strain evidence="3 4">SCS-3</strain>
    </source>
</reference>
<organism evidence="3 4">
    <name type="scientific">Devosia salina</name>
    <dbReference type="NCBI Taxonomy" id="2860336"/>
    <lineage>
        <taxon>Bacteria</taxon>
        <taxon>Pseudomonadati</taxon>
        <taxon>Pseudomonadota</taxon>
        <taxon>Alphaproteobacteria</taxon>
        <taxon>Hyphomicrobiales</taxon>
        <taxon>Devosiaceae</taxon>
        <taxon>Devosia</taxon>
    </lineage>
</organism>
<proteinExistence type="predicted"/>
<sequence length="215" mass="23925">MDDKSLKRLIDDELDFEPSIDAADIGVTVENGIVTLSGHVPNYAQKTKVEEIVGRIKGVRGYAEEIEVRFPGERHMADDLLAERAADLIKWNAMVPPDAVKVKVQKGYMTLTGAVEWQYQKDSAYRAVSQMDGLVGVYNRIELRPRVSASDVKTRIEDALKRNAELEADAIKVNVADGKVTLEGKVKAWWERGIAERAAWAAPGVKQVEDHLRIA</sequence>
<keyword evidence="4" id="KW-1185">Reference proteome</keyword>
<accession>A0ABX8WJZ0</accession>
<dbReference type="SMART" id="SM00749">
    <property type="entry name" value="BON"/>
    <property type="match status" value="3"/>
</dbReference>
<dbReference type="Proteomes" id="UP000825799">
    <property type="component" value="Chromosome"/>
</dbReference>
<dbReference type="EMBL" id="CP080590">
    <property type="protein sequence ID" value="QYO78316.1"/>
    <property type="molecule type" value="Genomic_DNA"/>
</dbReference>
<dbReference type="Gene3D" id="3.30.1340.30">
    <property type="match status" value="3"/>
</dbReference>
<evidence type="ECO:0000256" key="1">
    <source>
        <dbReference type="ARBA" id="ARBA00022729"/>
    </source>
</evidence>
<dbReference type="PANTHER" id="PTHR34606:SF4">
    <property type="entry name" value="OUTER MEMBRANE LIPOPROTEIN DOLP"/>
    <property type="match status" value="1"/>
</dbReference>
<feature type="domain" description="BON" evidence="2">
    <location>
        <begin position="77"/>
        <end position="145"/>
    </location>
</feature>